<evidence type="ECO:0000313" key="2">
    <source>
        <dbReference type="EMBL" id="TRL29008.1"/>
    </source>
</evidence>
<proteinExistence type="predicted"/>
<dbReference type="Proteomes" id="UP000316801">
    <property type="component" value="Unassembled WGS sequence"/>
</dbReference>
<feature type="signal peptide" evidence="1">
    <location>
        <begin position="1"/>
        <end position="20"/>
    </location>
</feature>
<keyword evidence="1" id="KW-0732">Signal</keyword>
<accession>A0A549SH93</accession>
<dbReference type="PROSITE" id="PS51257">
    <property type="entry name" value="PROKAR_LIPOPROTEIN"/>
    <property type="match status" value="1"/>
</dbReference>
<dbReference type="AlphaFoldDB" id="A0A549SH93"/>
<name>A0A549SH93_9HYPH</name>
<evidence type="ECO:0000313" key="3">
    <source>
        <dbReference type="Proteomes" id="UP000316801"/>
    </source>
</evidence>
<sequence length="128" mass="14049">MRLAISTLTVLVLACGAAQAVERPTVVTLTDQSKVQQFKGVSTTGESKSYIVKTSGTRKVTFHIEADNETCGAELRTDAELGFMPEFRQFPTTRVEEAEAGETFRISLFQTRAARLKGTPCNFLLSIE</sequence>
<feature type="chain" id="PRO_5022227928" evidence="1">
    <location>
        <begin position="21"/>
        <end position="128"/>
    </location>
</feature>
<evidence type="ECO:0000256" key="1">
    <source>
        <dbReference type="SAM" id="SignalP"/>
    </source>
</evidence>
<keyword evidence="3" id="KW-1185">Reference proteome</keyword>
<dbReference type="EMBL" id="VJMG01000132">
    <property type="protein sequence ID" value="TRL29008.1"/>
    <property type="molecule type" value="Genomic_DNA"/>
</dbReference>
<gene>
    <name evidence="2" type="ORF">FNA46_25805</name>
</gene>
<comment type="caution">
    <text evidence="2">The sequence shown here is derived from an EMBL/GenBank/DDBJ whole genome shotgun (WGS) entry which is preliminary data.</text>
</comment>
<organism evidence="2 3">
    <name type="scientific">Rhizobium straminoryzae</name>
    <dbReference type="NCBI Taxonomy" id="1387186"/>
    <lineage>
        <taxon>Bacteria</taxon>
        <taxon>Pseudomonadati</taxon>
        <taxon>Pseudomonadota</taxon>
        <taxon>Alphaproteobacteria</taxon>
        <taxon>Hyphomicrobiales</taxon>
        <taxon>Rhizobiaceae</taxon>
        <taxon>Rhizobium/Agrobacterium group</taxon>
        <taxon>Rhizobium</taxon>
    </lineage>
</organism>
<reference evidence="2 3" key="1">
    <citation type="submission" date="2019-07" db="EMBL/GenBank/DDBJ databases">
        <title>Ln-dependent methylotrophs.</title>
        <authorList>
            <person name="Tani A."/>
        </authorList>
    </citation>
    <scope>NUCLEOTIDE SEQUENCE [LARGE SCALE GENOMIC DNA]</scope>
    <source>
        <strain evidence="2 3">SM12</strain>
    </source>
</reference>
<dbReference type="RefSeq" id="WP_143128097.1">
    <property type="nucleotide sequence ID" value="NZ_VJMG01000132.1"/>
</dbReference>
<protein>
    <submittedName>
        <fullName evidence="2">Uncharacterized protein</fullName>
    </submittedName>
</protein>